<protein>
    <submittedName>
        <fullName evidence="1">Uncharacterized protein</fullName>
    </submittedName>
</protein>
<dbReference type="EnsemblPlants" id="OMERI03G18620.2">
    <property type="protein sequence ID" value="OMERI03G18620.2"/>
    <property type="gene ID" value="OMERI03G18620"/>
</dbReference>
<keyword evidence="2" id="KW-1185">Reference proteome</keyword>
<evidence type="ECO:0000313" key="1">
    <source>
        <dbReference type="EnsemblPlants" id="OMERI03G18620.2"/>
    </source>
</evidence>
<dbReference type="HOGENOM" id="CLU_2816748_0_0_1"/>
<sequence>MVATADTILLHLALNQEKFSKEARSWQAATVMNKPNLNMHKSRCVWRWANVFMWATFGTEEVKRLTR</sequence>
<organism evidence="1">
    <name type="scientific">Oryza meridionalis</name>
    <dbReference type="NCBI Taxonomy" id="40149"/>
    <lineage>
        <taxon>Eukaryota</taxon>
        <taxon>Viridiplantae</taxon>
        <taxon>Streptophyta</taxon>
        <taxon>Embryophyta</taxon>
        <taxon>Tracheophyta</taxon>
        <taxon>Spermatophyta</taxon>
        <taxon>Magnoliopsida</taxon>
        <taxon>Liliopsida</taxon>
        <taxon>Poales</taxon>
        <taxon>Poaceae</taxon>
        <taxon>BOP clade</taxon>
        <taxon>Oryzoideae</taxon>
        <taxon>Oryzeae</taxon>
        <taxon>Oryzinae</taxon>
        <taxon>Oryza</taxon>
    </lineage>
</organism>
<dbReference type="Proteomes" id="UP000008021">
    <property type="component" value="Chromosome 3"/>
</dbReference>
<dbReference type="Gramene" id="OMERI03G18620.2">
    <property type="protein sequence ID" value="OMERI03G18620.2"/>
    <property type="gene ID" value="OMERI03G18620"/>
</dbReference>
<reference evidence="1" key="2">
    <citation type="submission" date="2018-05" db="EMBL/GenBank/DDBJ databases">
        <title>OmerRS3 (Oryza meridionalis Reference Sequence Version 3).</title>
        <authorList>
            <person name="Zhang J."/>
            <person name="Kudrna D."/>
            <person name="Lee S."/>
            <person name="Talag J."/>
            <person name="Welchert J."/>
            <person name="Wing R.A."/>
        </authorList>
    </citation>
    <scope>NUCLEOTIDE SEQUENCE [LARGE SCALE GENOMIC DNA]</scope>
    <source>
        <strain evidence="1">cv. OR44</strain>
    </source>
</reference>
<name>A0A0E0D1S2_9ORYZ</name>
<reference evidence="1" key="1">
    <citation type="submission" date="2015-04" db="UniProtKB">
        <authorList>
            <consortium name="EnsemblPlants"/>
        </authorList>
    </citation>
    <scope>IDENTIFICATION</scope>
</reference>
<accession>A0A0E0D1S2</accession>
<proteinExistence type="predicted"/>
<dbReference type="AlphaFoldDB" id="A0A0E0D1S2"/>
<evidence type="ECO:0000313" key="2">
    <source>
        <dbReference type="Proteomes" id="UP000008021"/>
    </source>
</evidence>